<protein>
    <submittedName>
        <fullName evidence="2">Uncharacterized protein</fullName>
    </submittedName>
</protein>
<evidence type="ECO:0000313" key="2">
    <source>
        <dbReference type="EMBL" id="MEM5290202.1"/>
    </source>
</evidence>
<name>A0ABU9QL43_9BURK</name>
<proteinExistence type="predicted"/>
<evidence type="ECO:0000256" key="1">
    <source>
        <dbReference type="SAM" id="SignalP"/>
    </source>
</evidence>
<dbReference type="Proteomes" id="UP001494588">
    <property type="component" value="Unassembled WGS sequence"/>
</dbReference>
<keyword evidence="1" id="KW-0732">Signal</keyword>
<dbReference type="EMBL" id="JAZHGC010000033">
    <property type="protein sequence ID" value="MEM5290202.1"/>
    <property type="molecule type" value="Genomic_DNA"/>
</dbReference>
<dbReference type="RefSeq" id="WP_201651811.1">
    <property type="nucleotide sequence ID" value="NZ_CAJHCS010000014.1"/>
</dbReference>
<reference evidence="2 3" key="1">
    <citation type="submission" date="2024-01" db="EMBL/GenBank/DDBJ databases">
        <title>The diversity of rhizobia nodulating Mimosa spp. in eleven states of Brazil covering several biomes is determined by host plant, location, and edaphic factors.</title>
        <authorList>
            <person name="Rouws L."/>
            <person name="Barauna A."/>
            <person name="Beukes C."/>
            <person name="De Faria S.M."/>
            <person name="Gross E."/>
            <person name="Dos Reis Junior F.B."/>
            <person name="Simon M."/>
            <person name="Maluk M."/>
            <person name="Odee D.W."/>
            <person name="Kenicer G."/>
            <person name="Young J.P.W."/>
            <person name="Reis V.M."/>
            <person name="Zilli J."/>
            <person name="James E.K."/>
        </authorList>
    </citation>
    <scope>NUCLEOTIDE SEQUENCE [LARGE SCALE GENOMIC DNA]</scope>
    <source>
        <strain evidence="2 3">JPY77</strain>
    </source>
</reference>
<keyword evidence="3" id="KW-1185">Reference proteome</keyword>
<organism evidence="2 3">
    <name type="scientific">Paraburkholderia sabiae</name>
    <dbReference type="NCBI Taxonomy" id="273251"/>
    <lineage>
        <taxon>Bacteria</taxon>
        <taxon>Pseudomonadati</taxon>
        <taxon>Pseudomonadota</taxon>
        <taxon>Betaproteobacteria</taxon>
        <taxon>Burkholderiales</taxon>
        <taxon>Burkholderiaceae</taxon>
        <taxon>Paraburkholderia</taxon>
    </lineage>
</organism>
<evidence type="ECO:0000313" key="3">
    <source>
        <dbReference type="Proteomes" id="UP001494588"/>
    </source>
</evidence>
<sequence length="159" mass="17007">MRKFAKKLVPAVMLFAAASVFSKEGIYFQSNGKGDSSVIQQALQSAGYELLPPESRKGDAFVVTVIYMTDVQKSNRIVLTGSTSHVSYNCDVGGGKILPLAIDVGTDIRANTNLTAKGLVDLQQDAAKPRIAGIIDALRSDDAKDTKNTCASLKSRLKL</sequence>
<gene>
    <name evidence="2" type="ORF">V4C55_31205</name>
</gene>
<comment type="caution">
    <text evidence="2">The sequence shown here is derived from an EMBL/GenBank/DDBJ whole genome shotgun (WGS) entry which is preliminary data.</text>
</comment>
<accession>A0ABU9QL43</accession>
<feature type="signal peptide" evidence="1">
    <location>
        <begin position="1"/>
        <end position="22"/>
    </location>
</feature>
<feature type="chain" id="PRO_5047064156" evidence="1">
    <location>
        <begin position="23"/>
        <end position="159"/>
    </location>
</feature>